<proteinExistence type="predicted"/>
<dbReference type="NCBIfam" id="TIGR02451">
    <property type="entry name" value="anti_sig_ChrR"/>
    <property type="match status" value="1"/>
</dbReference>
<gene>
    <name evidence="3" type="ORF">GQE98_16430</name>
</gene>
<evidence type="ECO:0000259" key="1">
    <source>
        <dbReference type="Pfam" id="PF12973"/>
    </source>
</evidence>
<feature type="domain" description="Putative zinc-finger" evidence="2">
    <location>
        <begin position="12"/>
        <end position="39"/>
    </location>
</feature>
<reference evidence="3 4" key="1">
    <citation type="submission" date="2019-12" db="EMBL/GenBank/DDBJ databases">
        <title>Snethiella sp. nov. sp. isolated from sea sand.</title>
        <authorList>
            <person name="Kim J."/>
            <person name="Jeong S.E."/>
            <person name="Jung H.S."/>
            <person name="Jeon C.O."/>
        </authorList>
    </citation>
    <scope>NUCLEOTIDE SEQUENCE [LARGE SCALE GENOMIC DNA]</scope>
    <source>
        <strain evidence="3 4">DP05</strain>
    </source>
</reference>
<evidence type="ECO:0000313" key="4">
    <source>
        <dbReference type="Proteomes" id="UP000476030"/>
    </source>
</evidence>
<sequence>MSIRHHIGDDTLMAYVNGTLAESLSVVVATHLAICPKCRKSAELMEDMAGLLLMETETASLSAAEEAMAETIPVGVLQEDRILDRPKKTQGYSNTGVPMPLADRMPAALDDIPWRTLIPGISHYPLPRTGSSKEKGTLRLLKIAPGKTMPEHSHTGQELTLILRGSYIDDLGRFQAGDLADLDSDTLHQPVADTAEDCICLIATNAPLKFSGFFSRLLQPVFGI</sequence>
<dbReference type="InterPro" id="IPR041916">
    <property type="entry name" value="Anti_sigma_zinc_sf"/>
</dbReference>
<name>A0A6L8WAL6_9PROT</name>
<dbReference type="SUPFAM" id="SSF51182">
    <property type="entry name" value="RmlC-like cupins"/>
    <property type="match status" value="1"/>
</dbReference>
<protein>
    <submittedName>
        <fullName evidence="3">Uncharacterized protein</fullName>
    </submittedName>
</protein>
<comment type="caution">
    <text evidence="3">The sequence shown here is derived from an EMBL/GenBank/DDBJ whole genome shotgun (WGS) entry which is preliminary data.</text>
</comment>
<dbReference type="Gene3D" id="2.60.120.10">
    <property type="entry name" value="Jelly Rolls"/>
    <property type="match status" value="1"/>
</dbReference>
<dbReference type="Proteomes" id="UP000476030">
    <property type="component" value="Unassembled WGS sequence"/>
</dbReference>
<evidence type="ECO:0000313" key="3">
    <source>
        <dbReference type="EMBL" id="MZR32226.1"/>
    </source>
</evidence>
<dbReference type="AlphaFoldDB" id="A0A6L8WAL6"/>
<dbReference type="InterPro" id="IPR011051">
    <property type="entry name" value="RmlC_Cupin_sf"/>
</dbReference>
<accession>A0A6L8WAL6</accession>
<dbReference type="InterPro" id="IPR012807">
    <property type="entry name" value="Anti-sigma_ChrR"/>
</dbReference>
<dbReference type="EMBL" id="WTUW01000009">
    <property type="protein sequence ID" value="MZR32226.1"/>
    <property type="molecule type" value="Genomic_DNA"/>
</dbReference>
<dbReference type="Pfam" id="PF12973">
    <property type="entry name" value="Cupin_7"/>
    <property type="match status" value="1"/>
</dbReference>
<dbReference type="RefSeq" id="WP_161316789.1">
    <property type="nucleotide sequence ID" value="NZ_WTUW01000009.1"/>
</dbReference>
<dbReference type="Pfam" id="PF13490">
    <property type="entry name" value="zf-HC2"/>
    <property type="match status" value="1"/>
</dbReference>
<evidence type="ECO:0000259" key="2">
    <source>
        <dbReference type="Pfam" id="PF13490"/>
    </source>
</evidence>
<keyword evidence="4" id="KW-1185">Reference proteome</keyword>
<feature type="domain" description="ChrR-like cupin" evidence="1">
    <location>
        <begin position="107"/>
        <end position="205"/>
    </location>
</feature>
<organism evidence="3 4">
    <name type="scientific">Sneathiella litorea</name>
    <dbReference type="NCBI Taxonomy" id="2606216"/>
    <lineage>
        <taxon>Bacteria</taxon>
        <taxon>Pseudomonadati</taxon>
        <taxon>Pseudomonadota</taxon>
        <taxon>Alphaproteobacteria</taxon>
        <taxon>Sneathiellales</taxon>
        <taxon>Sneathiellaceae</taxon>
        <taxon>Sneathiella</taxon>
    </lineage>
</organism>
<dbReference type="InterPro" id="IPR025979">
    <property type="entry name" value="ChrR-like_cupin_dom"/>
</dbReference>
<dbReference type="InterPro" id="IPR027383">
    <property type="entry name" value="Znf_put"/>
</dbReference>
<dbReference type="InterPro" id="IPR014710">
    <property type="entry name" value="RmlC-like_jellyroll"/>
</dbReference>
<dbReference type="CDD" id="cd20301">
    <property type="entry name" value="cupin_ChrR"/>
    <property type="match status" value="1"/>
</dbReference>
<dbReference type="Gene3D" id="1.10.10.1320">
    <property type="entry name" value="Anti-sigma factor, zinc-finger domain"/>
    <property type="match status" value="1"/>
</dbReference>